<keyword evidence="3 4" id="KW-0949">S-adenosyl-L-methionine</keyword>
<reference evidence="5 6" key="1">
    <citation type="journal article" date="2023" name="Microbiol. Spectr.">
        <title>Symbiosis of Carpenter Bees with Uncharacterized Lactic Acid Bacteria Showing NAD Auxotrophy.</title>
        <authorList>
            <person name="Kawasaki S."/>
            <person name="Ozawa K."/>
            <person name="Mori T."/>
            <person name="Yamamoto A."/>
            <person name="Ito M."/>
            <person name="Ohkuma M."/>
            <person name="Sakamoto M."/>
            <person name="Matsutani M."/>
        </authorList>
    </citation>
    <scope>NUCLEOTIDE SEQUENCE [LARGE SCALE GENOMIC DNA]</scope>
    <source>
        <strain evidence="5 6">XA3</strain>
    </source>
</reference>
<evidence type="ECO:0000313" key="5">
    <source>
        <dbReference type="EMBL" id="BDR58328.1"/>
    </source>
</evidence>
<keyword evidence="4" id="KW-0819">tRNA processing</keyword>
<comment type="catalytic activity">
    <reaction evidence="4">
        <text>5-hydroxyuridine(34) in tRNA + S-adenosyl-L-methionine = 5-methoxyuridine(34) in tRNA + S-adenosyl-L-homocysteine + H(+)</text>
        <dbReference type="Rhea" id="RHEA:60524"/>
        <dbReference type="Rhea" id="RHEA-COMP:13381"/>
        <dbReference type="Rhea" id="RHEA-COMP:15591"/>
        <dbReference type="ChEBI" id="CHEBI:15378"/>
        <dbReference type="ChEBI" id="CHEBI:57856"/>
        <dbReference type="ChEBI" id="CHEBI:59789"/>
        <dbReference type="ChEBI" id="CHEBI:136877"/>
        <dbReference type="ChEBI" id="CHEBI:143860"/>
    </reaction>
</comment>
<dbReference type="EMBL" id="AP026802">
    <property type="protein sequence ID" value="BDR58328.1"/>
    <property type="molecule type" value="Genomic_DNA"/>
</dbReference>
<dbReference type="HAMAP" id="MF_02217">
    <property type="entry name" value="TrmR_methyltr"/>
    <property type="match status" value="1"/>
</dbReference>
<evidence type="ECO:0000313" key="6">
    <source>
        <dbReference type="Proteomes" id="UP001321861"/>
    </source>
</evidence>
<organism evidence="5 6">
    <name type="scientific">Xylocopilactobacillus apicola</name>
    <dbReference type="NCBI Taxonomy" id="2932184"/>
    <lineage>
        <taxon>Bacteria</taxon>
        <taxon>Bacillati</taxon>
        <taxon>Bacillota</taxon>
        <taxon>Bacilli</taxon>
        <taxon>Lactobacillales</taxon>
        <taxon>Lactobacillaceae</taxon>
        <taxon>Xylocopilactobacillus</taxon>
    </lineage>
</organism>
<dbReference type="KEGG" id="xap:XA3_07690"/>
<sequence length="225" mass="25585">MVNEMMDRPIIDPEIQSYLRSHLSETNDPKLIELRKEAQLKGLPIIPLETASFLRLLLKIHQPKRILEIGTAVGYSAILMTLENPVKTRIVTIERNPVMYQQAVKNIQKFGLTSQIKIIDGDAANFYESFESSEFDLIFLDGAKAKYLEQFEHFFPSLKNNGLILIDDIFQGGDTLKPEAKIKHRNKGIHRHLNRLLDEVLAQKKSIATLLPVGDGLLVVQKTNK</sequence>
<dbReference type="InterPro" id="IPR050362">
    <property type="entry name" value="Cation-dep_OMT"/>
</dbReference>
<dbReference type="EC" id="2.1.1.-" evidence="4"/>
<dbReference type="GO" id="GO:0016300">
    <property type="term" value="F:tRNA (uridine) methyltransferase activity"/>
    <property type="evidence" value="ECO:0007669"/>
    <property type="project" value="UniProtKB-UniRule"/>
</dbReference>
<evidence type="ECO:0000256" key="1">
    <source>
        <dbReference type="ARBA" id="ARBA00022603"/>
    </source>
</evidence>
<protein>
    <recommendedName>
        <fullName evidence="4">tRNA 5-hydroxyuridine methyltransferase</fullName>
        <ecNumber evidence="4">2.1.1.-</ecNumber>
    </recommendedName>
    <alternativeName>
        <fullName evidence="4">ho5U methyltransferase</fullName>
    </alternativeName>
</protein>
<evidence type="ECO:0000256" key="3">
    <source>
        <dbReference type="ARBA" id="ARBA00022691"/>
    </source>
</evidence>
<dbReference type="InterPro" id="IPR002935">
    <property type="entry name" value="SAM_O-MeTrfase"/>
</dbReference>
<keyword evidence="6" id="KW-1185">Reference proteome</keyword>
<accession>A0AAU9DSR1</accession>
<dbReference type="SUPFAM" id="SSF53335">
    <property type="entry name" value="S-adenosyl-L-methionine-dependent methyltransferases"/>
    <property type="match status" value="1"/>
</dbReference>
<keyword evidence="1 4" id="KW-0489">Methyltransferase</keyword>
<feature type="binding site" evidence="4">
    <location>
        <position position="94"/>
    </location>
    <ligand>
        <name>S-adenosyl-L-methionine</name>
        <dbReference type="ChEBI" id="CHEBI:59789"/>
    </ligand>
</feature>
<comment type="function">
    <text evidence="4">Catalyzes the methylation of 5-hydroxyuridine (ho5U) to form 5-methoxyuridine (mo5U) at position 34 in tRNAs.</text>
</comment>
<dbReference type="Pfam" id="PF01596">
    <property type="entry name" value="Methyltransf_3"/>
    <property type="match status" value="1"/>
</dbReference>
<dbReference type="Proteomes" id="UP001321861">
    <property type="component" value="Chromosome"/>
</dbReference>
<dbReference type="InterPro" id="IPR043675">
    <property type="entry name" value="TrmR_methyltr"/>
</dbReference>
<comment type="similarity">
    <text evidence="4">Belongs to the class I-like SAM-binding methyltransferase superfamily. Cation-dependent O-methyltransferase family.</text>
</comment>
<dbReference type="AlphaFoldDB" id="A0AAU9DSR1"/>
<feature type="binding site" evidence="4">
    <location>
        <position position="76"/>
    </location>
    <ligand>
        <name>S-adenosyl-L-methionine</name>
        <dbReference type="ChEBI" id="CHEBI:59789"/>
    </ligand>
</feature>
<name>A0AAU9DSR1_9LACO</name>
<dbReference type="CDD" id="cd02440">
    <property type="entry name" value="AdoMet_MTases"/>
    <property type="match status" value="1"/>
</dbReference>
<dbReference type="PANTHER" id="PTHR10509:SF14">
    <property type="entry name" value="CAFFEOYL-COA O-METHYLTRANSFERASE 3-RELATED"/>
    <property type="match status" value="1"/>
</dbReference>
<proteinExistence type="inferred from homology"/>
<dbReference type="GO" id="GO:0030488">
    <property type="term" value="P:tRNA methylation"/>
    <property type="evidence" value="ECO:0007669"/>
    <property type="project" value="UniProtKB-UniRule"/>
</dbReference>
<dbReference type="Gene3D" id="3.40.50.150">
    <property type="entry name" value="Vaccinia Virus protein VP39"/>
    <property type="match status" value="1"/>
</dbReference>
<comment type="caution">
    <text evidence="4">Lacks conserved residue(s) required for the propagation of feature annotation.</text>
</comment>
<evidence type="ECO:0000256" key="4">
    <source>
        <dbReference type="HAMAP-Rule" id="MF_02217"/>
    </source>
</evidence>
<evidence type="ECO:0000256" key="2">
    <source>
        <dbReference type="ARBA" id="ARBA00022679"/>
    </source>
</evidence>
<feature type="binding site" evidence="4">
    <location>
        <begin position="122"/>
        <end position="123"/>
    </location>
    <ligand>
        <name>S-adenosyl-L-methionine</name>
        <dbReference type="ChEBI" id="CHEBI:59789"/>
    </ligand>
</feature>
<dbReference type="PANTHER" id="PTHR10509">
    <property type="entry name" value="O-METHYLTRANSFERASE-RELATED"/>
    <property type="match status" value="1"/>
</dbReference>
<dbReference type="RefSeq" id="WP_317636241.1">
    <property type="nucleotide sequence ID" value="NZ_AP026802.1"/>
</dbReference>
<dbReference type="GO" id="GO:0008171">
    <property type="term" value="F:O-methyltransferase activity"/>
    <property type="evidence" value="ECO:0007669"/>
    <property type="project" value="InterPro"/>
</dbReference>
<dbReference type="InterPro" id="IPR029063">
    <property type="entry name" value="SAM-dependent_MTases_sf"/>
</dbReference>
<comment type="subunit">
    <text evidence="4">Homodimer.</text>
</comment>
<dbReference type="GO" id="GO:0008757">
    <property type="term" value="F:S-adenosylmethionine-dependent methyltransferase activity"/>
    <property type="evidence" value="ECO:0007669"/>
    <property type="project" value="TreeGrafter"/>
</dbReference>
<dbReference type="PROSITE" id="PS51682">
    <property type="entry name" value="SAM_OMT_I"/>
    <property type="match status" value="1"/>
</dbReference>
<feature type="binding site" evidence="4">
    <location>
        <position position="46"/>
    </location>
    <ligand>
        <name>S-adenosyl-L-methionine</name>
        <dbReference type="ChEBI" id="CHEBI:59789"/>
    </ligand>
</feature>
<keyword evidence="2 4" id="KW-0808">Transferase</keyword>
<feature type="binding site" evidence="4">
    <location>
        <position position="141"/>
    </location>
    <ligand>
        <name>S-adenosyl-L-methionine</name>
        <dbReference type="ChEBI" id="CHEBI:59789"/>
    </ligand>
</feature>
<gene>
    <name evidence="5" type="primary">yriA</name>
    <name evidence="4" type="synonym">trmR</name>
    <name evidence="5" type="ORF">XA3_07690</name>
</gene>